<keyword evidence="2" id="KW-1185">Reference proteome</keyword>
<protein>
    <submittedName>
        <fullName evidence="1">Phosphoglycerate mutase-like protein</fullName>
    </submittedName>
</protein>
<dbReference type="InterPro" id="IPR029033">
    <property type="entry name" value="His_PPase_superfam"/>
</dbReference>
<dbReference type="PANTHER" id="PTHR48100:SF54">
    <property type="entry name" value="PHOSPHATASE SPAC5H10.03-RELATED"/>
    <property type="match status" value="1"/>
</dbReference>
<dbReference type="CDD" id="cd07067">
    <property type="entry name" value="HP_PGM_like"/>
    <property type="match status" value="1"/>
</dbReference>
<dbReference type="PANTHER" id="PTHR48100">
    <property type="entry name" value="BROAD-SPECIFICITY PHOSPHATASE YOR283W-RELATED"/>
    <property type="match status" value="1"/>
</dbReference>
<evidence type="ECO:0000313" key="2">
    <source>
        <dbReference type="Proteomes" id="UP000800041"/>
    </source>
</evidence>
<organism evidence="1 2">
    <name type="scientific">Aulographum hederae CBS 113979</name>
    <dbReference type="NCBI Taxonomy" id="1176131"/>
    <lineage>
        <taxon>Eukaryota</taxon>
        <taxon>Fungi</taxon>
        <taxon>Dikarya</taxon>
        <taxon>Ascomycota</taxon>
        <taxon>Pezizomycotina</taxon>
        <taxon>Dothideomycetes</taxon>
        <taxon>Pleosporomycetidae</taxon>
        <taxon>Aulographales</taxon>
        <taxon>Aulographaceae</taxon>
    </lineage>
</organism>
<dbReference type="Gene3D" id="3.40.50.1240">
    <property type="entry name" value="Phosphoglycerate mutase-like"/>
    <property type="match status" value="1"/>
</dbReference>
<dbReference type="SUPFAM" id="SSF53254">
    <property type="entry name" value="Phosphoglycerate mutase-like"/>
    <property type="match status" value="1"/>
</dbReference>
<dbReference type="InterPro" id="IPR013078">
    <property type="entry name" value="His_Pase_superF_clade-1"/>
</dbReference>
<reference evidence="1" key="1">
    <citation type="journal article" date="2020" name="Stud. Mycol.">
        <title>101 Dothideomycetes genomes: a test case for predicting lifestyles and emergence of pathogens.</title>
        <authorList>
            <person name="Haridas S."/>
            <person name="Albert R."/>
            <person name="Binder M."/>
            <person name="Bloem J."/>
            <person name="Labutti K."/>
            <person name="Salamov A."/>
            <person name="Andreopoulos B."/>
            <person name="Baker S."/>
            <person name="Barry K."/>
            <person name="Bills G."/>
            <person name="Bluhm B."/>
            <person name="Cannon C."/>
            <person name="Castanera R."/>
            <person name="Culley D."/>
            <person name="Daum C."/>
            <person name="Ezra D."/>
            <person name="Gonzalez J."/>
            <person name="Henrissat B."/>
            <person name="Kuo A."/>
            <person name="Liang C."/>
            <person name="Lipzen A."/>
            <person name="Lutzoni F."/>
            <person name="Magnuson J."/>
            <person name="Mondo S."/>
            <person name="Nolan M."/>
            <person name="Ohm R."/>
            <person name="Pangilinan J."/>
            <person name="Park H.-J."/>
            <person name="Ramirez L."/>
            <person name="Alfaro M."/>
            <person name="Sun H."/>
            <person name="Tritt A."/>
            <person name="Yoshinaga Y."/>
            <person name="Zwiers L.-H."/>
            <person name="Turgeon B."/>
            <person name="Goodwin S."/>
            <person name="Spatafora J."/>
            <person name="Crous P."/>
            <person name="Grigoriev I."/>
        </authorList>
    </citation>
    <scope>NUCLEOTIDE SEQUENCE</scope>
    <source>
        <strain evidence="1">CBS 113979</strain>
    </source>
</reference>
<name>A0A6G1GLY5_9PEZI</name>
<dbReference type="GO" id="GO:0005737">
    <property type="term" value="C:cytoplasm"/>
    <property type="evidence" value="ECO:0007669"/>
    <property type="project" value="TreeGrafter"/>
</dbReference>
<dbReference type="OrthoDB" id="496981at2759"/>
<sequence>MSDTTTDTADSDVPETKTLYLIRHGAGTHDETHDFSIHDPELTETGRQQAAYLGETFPHLSSIDLICASPLRRTLQTALIAFSPLLPPTGTKKILATPRGQEASAKPANTGSDLDILRAEFGTESVDWHICAHHPDFNSKRGLFATNPIALDHRAKELRMLLRERPERNIVLVAHGHFLHYLTSMMREDGEQEGGMWVNAEWRAYGYDSGEGGEEARLVEREESWRRRGARGPSWAVGSAGEGMK</sequence>
<dbReference type="GO" id="GO:0016791">
    <property type="term" value="F:phosphatase activity"/>
    <property type="evidence" value="ECO:0007669"/>
    <property type="project" value="TreeGrafter"/>
</dbReference>
<gene>
    <name evidence="1" type="ORF">K402DRAFT_457712</name>
</gene>
<dbReference type="AlphaFoldDB" id="A0A6G1GLY5"/>
<dbReference type="InterPro" id="IPR050275">
    <property type="entry name" value="PGM_Phosphatase"/>
</dbReference>
<dbReference type="Pfam" id="PF00300">
    <property type="entry name" value="His_Phos_1"/>
    <property type="match status" value="1"/>
</dbReference>
<proteinExistence type="predicted"/>
<dbReference type="SMART" id="SM00855">
    <property type="entry name" value="PGAM"/>
    <property type="match status" value="1"/>
</dbReference>
<evidence type="ECO:0000313" key="1">
    <source>
        <dbReference type="EMBL" id="KAF1981842.1"/>
    </source>
</evidence>
<dbReference type="Proteomes" id="UP000800041">
    <property type="component" value="Unassembled WGS sequence"/>
</dbReference>
<accession>A0A6G1GLY5</accession>
<dbReference type="EMBL" id="ML977192">
    <property type="protein sequence ID" value="KAF1981842.1"/>
    <property type="molecule type" value="Genomic_DNA"/>
</dbReference>